<feature type="region of interest" description="Disordered" evidence="1">
    <location>
        <begin position="29"/>
        <end position="58"/>
    </location>
</feature>
<accession>A0A833RBA6</accession>
<proteinExistence type="predicted"/>
<evidence type="ECO:0000313" key="2">
    <source>
        <dbReference type="EMBL" id="KAF3336498.1"/>
    </source>
</evidence>
<dbReference type="Proteomes" id="UP000623129">
    <property type="component" value="Unassembled WGS sequence"/>
</dbReference>
<reference evidence="2" key="1">
    <citation type="submission" date="2020-01" db="EMBL/GenBank/DDBJ databases">
        <title>Genome sequence of Kobresia littledalei, the first chromosome-level genome in the family Cyperaceae.</title>
        <authorList>
            <person name="Qu G."/>
        </authorList>
    </citation>
    <scope>NUCLEOTIDE SEQUENCE</scope>
    <source>
        <strain evidence="2">C.B.Clarke</strain>
        <tissue evidence="2">Leaf</tissue>
    </source>
</reference>
<organism evidence="2 3">
    <name type="scientific">Carex littledalei</name>
    <dbReference type="NCBI Taxonomy" id="544730"/>
    <lineage>
        <taxon>Eukaryota</taxon>
        <taxon>Viridiplantae</taxon>
        <taxon>Streptophyta</taxon>
        <taxon>Embryophyta</taxon>
        <taxon>Tracheophyta</taxon>
        <taxon>Spermatophyta</taxon>
        <taxon>Magnoliopsida</taxon>
        <taxon>Liliopsida</taxon>
        <taxon>Poales</taxon>
        <taxon>Cyperaceae</taxon>
        <taxon>Cyperoideae</taxon>
        <taxon>Cariceae</taxon>
        <taxon>Carex</taxon>
        <taxon>Carex subgen. Euthyceras</taxon>
    </lineage>
</organism>
<evidence type="ECO:0000313" key="3">
    <source>
        <dbReference type="Proteomes" id="UP000623129"/>
    </source>
</evidence>
<comment type="caution">
    <text evidence="2">The sequence shown here is derived from an EMBL/GenBank/DDBJ whole genome shotgun (WGS) entry which is preliminary data.</text>
</comment>
<dbReference type="AlphaFoldDB" id="A0A833RBA6"/>
<dbReference type="OrthoDB" id="694945at2759"/>
<keyword evidence="3" id="KW-1185">Reference proteome</keyword>
<protein>
    <submittedName>
        <fullName evidence="2">Uncharacterized protein</fullName>
    </submittedName>
</protein>
<gene>
    <name evidence="2" type="ORF">FCM35_KLT19084</name>
</gene>
<dbReference type="EMBL" id="SWLB01000007">
    <property type="protein sequence ID" value="KAF3336498.1"/>
    <property type="molecule type" value="Genomic_DNA"/>
</dbReference>
<sequence>MDLCLAFAFLLAPDIRYREKMESIHSMASSPVKYARSNTTEPRPDDHQSSSCSQDRSSSVKLMHNILNYVGNRRIVVRVSSQSTNDNSPKAREARKKMIEDMNPEVKAAYEKMRFYKFYPVSTPTHLTLTVASSEVSYTDVLKHVGVGSGERRKSNEKQHCNGGNLQLVETIHHLGHGFN</sequence>
<feature type="compositionally biased region" description="Low complexity" evidence="1">
    <location>
        <begin position="49"/>
        <end position="58"/>
    </location>
</feature>
<name>A0A833RBA6_9POAL</name>
<evidence type="ECO:0000256" key="1">
    <source>
        <dbReference type="SAM" id="MobiDB-lite"/>
    </source>
</evidence>